<dbReference type="Pfam" id="PF04116">
    <property type="entry name" value="FA_hydroxylase"/>
    <property type="match status" value="1"/>
</dbReference>
<comment type="cofactor">
    <cofactor evidence="1">
        <name>Zn(2+)</name>
        <dbReference type="ChEBI" id="CHEBI:29105"/>
    </cofactor>
</comment>
<keyword evidence="4 14" id="KW-0812">Transmembrane</keyword>
<sequence>MNKQYKEFFFFPDISILIVLIISGAGFSIWRGPTMFTAIFFLVGMITFAFSEYLTHRFFFHLKAPKNPLFLKFMKRIHYDHHSDPNDLKLLFLPLWYSLPNFFVLSLLFYLLTNNLNFTFAFGTGLMSMLLVYEWKHYVAHRPIKPKTKFGRWVKKVHILHHYKNENFWYGVSTPFADYLFGTFRNEKDVETSKSAKDLEKRAL</sequence>
<evidence type="ECO:0000259" key="15">
    <source>
        <dbReference type="Pfam" id="PF04116"/>
    </source>
</evidence>
<feature type="transmembrane region" description="Helical" evidence="14">
    <location>
        <begin position="90"/>
        <end position="112"/>
    </location>
</feature>
<dbReference type="GO" id="GO:0005506">
    <property type="term" value="F:iron ion binding"/>
    <property type="evidence" value="ECO:0007669"/>
    <property type="project" value="InterPro"/>
</dbReference>
<feature type="transmembrane region" description="Helical" evidence="14">
    <location>
        <begin position="36"/>
        <end position="54"/>
    </location>
</feature>
<evidence type="ECO:0000256" key="8">
    <source>
        <dbReference type="ARBA" id="ARBA00022833"/>
    </source>
</evidence>
<keyword evidence="13" id="KW-0275">Fatty acid biosynthesis</keyword>
<dbReference type="PANTHER" id="PTHR12863:SF1">
    <property type="entry name" value="FATTY ACID 2-HYDROXYLASE"/>
    <property type="match status" value="1"/>
</dbReference>
<keyword evidence="17" id="KW-1185">Reference proteome</keyword>
<evidence type="ECO:0000256" key="14">
    <source>
        <dbReference type="SAM" id="Phobius"/>
    </source>
</evidence>
<proteinExistence type="predicted"/>
<evidence type="ECO:0000256" key="11">
    <source>
        <dbReference type="ARBA" id="ARBA00023098"/>
    </source>
</evidence>
<accession>A0A944GV69</accession>
<dbReference type="AlphaFoldDB" id="A0A944GV69"/>
<gene>
    <name evidence="16" type="ORF">DYI25_01800</name>
</gene>
<feature type="domain" description="Fatty acid hydroxylase" evidence="15">
    <location>
        <begin position="41"/>
        <end position="183"/>
    </location>
</feature>
<evidence type="ECO:0000313" key="16">
    <source>
        <dbReference type="EMBL" id="MBS8263167.1"/>
    </source>
</evidence>
<evidence type="ECO:0000256" key="7">
    <source>
        <dbReference type="ARBA" id="ARBA00022832"/>
    </source>
</evidence>
<keyword evidence="9 14" id="KW-1133">Transmembrane helix</keyword>
<keyword evidence="6" id="KW-0256">Endoplasmic reticulum</keyword>
<evidence type="ECO:0000256" key="2">
    <source>
        <dbReference type="ARBA" id="ARBA00004477"/>
    </source>
</evidence>
<evidence type="ECO:0000256" key="1">
    <source>
        <dbReference type="ARBA" id="ARBA00001947"/>
    </source>
</evidence>
<keyword evidence="12 14" id="KW-0472">Membrane</keyword>
<dbReference type="InterPro" id="IPR014430">
    <property type="entry name" value="Scs7"/>
</dbReference>
<evidence type="ECO:0000256" key="5">
    <source>
        <dbReference type="ARBA" id="ARBA00022723"/>
    </source>
</evidence>
<dbReference type="RefSeq" id="WP_213366330.1">
    <property type="nucleotide sequence ID" value="NZ_QTKX01000001.1"/>
</dbReference>
<feature type="transmembrane region" description="Helical" evidence="14">
    <location>
        <begin position="118"/>
        <end position="135"/>
    </location>
</feature>
<evidence type="ECO:0000256" key="13">
    <source>
        <dbReference type="ARBA" id="ARBA00023160"/>
    </source>
</evidence>
<dbReference type="GO" id="GO:0016020">
    <property type="term" value="C:membrane"/>
    <property type="evidence" value="ECO:0007669"/>
    <property type="project" value="InterPro"/>
</dbReference>
<evidence type="ECO:0000256" key="10">
    <source>
        <dbReference type="ARBA" id="ARBA00023002"/>
    </source>
</evidence>
<keyword evidence="8" id="KW-0862">Zinc</keyword>
<organism evidence="16 17">
    <name type="scientific">Mesobacillus boroniphilus</name>
    <dbReference type="NCBI Taxonomy" id="308892"/>
    <lineage>
        <taxon>Bacteria</taxon>
        <taxon>Bacillati</taxon>
        <taxon>Bacillota</taxon>
        <taxon>Bacilli</taxon>
        <taxon>Bacillales</taxon>
        <taxon>Bacillaceae</taxon>
        <taxon>Mesobacillus</taxon>
    </lineage>
</organism>
<dbReference type="GO" id="GO:0006633">
    <property type="term" value="P:fatty acid biosynthetic process"/>
    <property type="evidence" value="ECO:0007669"/>
    <property type="project" value="UniProtKB-KW"/>
</dbReference>
<reference evidence="16 17" key="1">
    <citation type="journal article" date="2021" name="Microorganisms">
        <title>Bacterial Dimethylsulfoniopropionate Biosynthesis in the East China Sea.</title>
        <authorList>
            <person name="Liu J."/>
            <person name="Zhang Y."/>
            <person name="Liu J."/>
            <person name="Zhong H."/>
            <person name="Williams B.T."/>
            <person name="Zheng Y."/>
            <person name="Curson A.R.J."/>
            <person name="Sun C."/>
            <person name="Sun H."/>
            <person name="Song D."/>
            <person name="Wagner Mackenzie B."/>
            <person name="Bermejo Martinez A."/>
            <person name="Todd J.D."/>
            <person name="Zhang X.H."/>
        </authorList>
    </citation>
    <scope>NUCLEOTIDE SEQUENCE [LARGE SCALE GENOMIC DNA]</scope>
    <source>
        <strain evidence="16 17">ESS08</strain>
    </source>
</reference>
<dbReference type="InterPro" id="IPR006694">
    <property type="entry name" value="Fatty_acid_hydroxylase"/>
</dbReference>
<evidence type="ECO:0000313" key="17">
    <source>
        <dbReference type="Proteomes" id="UP000761411"/>
    </source>
</evidence>
<protein>
    <submittedName>
        <fullName evidence="16">Fatty acid hydroxylase family protein</fullName>
    </submittedName>
</protein>
<comment type="caution">
    <text evidence="16">The sequence shown here is derived from an EMBL/GenBank/DDBJ whole genome shotgun (WGS) entry which is preliminary data.</text>
</comment>
<dbReference type="GO" id="GO:0080132">
    <property type="term" value="F:fatty acid 2-hydroxylase activity"/>
    <property type="evidence" value="ECO:0007669"/>
    <property type="project" value="InterPro"/>
</dbReference>
<keyword evidence="10" id="KW-0560">Oxidoreductase</keyword>
<evidence type="ECO:0000256" key="4">
    <source>
        <dbReference type="ARBA" id="ARBA00022692"/>
    </source>
</evidence>
<keyword evidence="5" id="KW-0479">Metal-binding</keyword>
<feature type="transmembrane region" description="Helical" evidence="14">
    <location>
        <begin position="9"/>
        <end position="30"/>
    </location>
</feature>
<comment type="subcellular location">
    <subcellularLocation>
        <location evidence="2">Endoplasmic reticulum membrane</location>
        <topology evidence="2">Multi-pass membrane protein</topology>
    </subcellularLocation>
</comment>
<dbReference type="Proteomes" id="UP000761411">
    <property type="component" value="Unassembled WGS sequence"/>
</dbReference>
<dbReference type="PANTHER" id="PTHR12863">
    <property type="entry name" value="FATTY ACID HYDROXYLASE"/>
    <property type="match status" value="1"/>
</dbReference>
<evidence type="ECO:0000256" key="6">
    <source>
        <dbReference type="ARBA" id="ARBA00022824"/>
    </source>
</evidence>
<evidence type="ECO:0000256" key="3">
    <source>
        <dbReference type="ARBA" id="ARBA00022516"/>
    </source>
</evidence>
<dbReference type="EMBL" id="QTKX01000001">
    <property type="protein sequence ID" value="MBS8263167.1"/>
    <property type="molecule type" value="Genomic_DNA"/>
</dbReference>
<evidence type="ECO:0000256" key="9">
    <source>
        <dbReference type="ARBA" id="ARBA00022989"/>
    </source>
</evidence>
<keyword evidence="7" id="KW-0276">Fatty acid metabolism</keyword>
<keyword evidence="3" id="KW-0444">Lipid biosynthesis</keyword>
<keyword evidence="11" id="KW-0443">Lipid metabolism</keyword>
<evidence type="ECO:0000256" key="12">
    <source>
        <dbReference type="ARBA" id="ARBA00023136"/>
    </source>
</evidence>
<name>A0A944GV69_9BACI</name>